<sequence length="162" mass="18205">MMKQYTCMFAAMMIAACGSPESQQAAVKNEILETSNAVLATIEQEDYESFRALVGVPLEEIDMSEASLNRKFRRICEVYNEYVKEQPPVYITDSVSTYNKRVVFVPVYSGRGLKGSVGQVRLMLLFGPESHYKYDKISGIALHVFNHEMNDLPLPDGEIPAP</sequence>
<reference evidence="2" key="1">
    <citation type="submission" date="2024-03" db="EMBL/GenBank/DDBJ databases">
        <title>Chitinophaga horti sp. nov., isolated from garden soil.</title>
        <authorList>
            <person name="Lee D.S."/>
            <person name="Han D.M."/>
            <person name="Baek J.H."/>
            <person name="Choi D.G."/>
            <person name="Jeon J.H."/>
            <person name="Jeon C.O."/>
        </authorList>
    </citation>
    <scope>NUCLEOTIDE SEQUENCE [LARGE SCALE GENOMIC DNA]</scope>
    <source>
        <strain evidence="2">GPA1</strain>
    </source>
</reference>
<name>A0ABZ2YPU8_9BACT</name>
<keyword evidence="2" id="KW-1185">Reference proteome</keyword>
<evidence type="ECO:0000313" key="2">
    <source>
        <dbReference type="Proteomes" id="UP001485459"/>
    </source>
</evidence>
<accession>A0ABZ2YPU8</accession>
<evidence type="ECO:0008006" key="3">
    <source>
        <dbReference type="Google" id="ProtNLM"/>
    </source>
</evidence>
<dbReference type="RefSeq" id="WP_341836636.1">
    <property type="nucleotide sequence ID" value="NZ_CP149822.1"/>
</dbReference>
<dbReference type="EMBL" id="CP149822">
    <property type="protein sequence ID" value="WZN41788.1"/>
    <property type="molecule type" value="Genomic_DNA"/>
</dbReference>
<gene>
    <name evidence="1" type="ORF">WJU16_01900</name>
</gene>
<organism evidence="1 2">
    <name type="scientific">Chitinophaga pollutisoli</name>
    <dbReference type="NCBI Taxonomy" id="3133966"/>
    <lineage>
        <taxon>Bacteria</taxon>
        <taxon>Pseudomonadati</taxon>
        <taxon>Bacteroidota</taxon>
        <taxon>Chitinophagia</taxon>
        <taxon>Chitinophagales</taxon>
        <taxon>Chitinophagaceae</taxon>
        <taxon>Chitinophaga</taxon>
    </lineage>
</organism>
<evidence type="ECO:0000313" key="1">
    <source>
        <dbReference type="EMBL" id="WZN41788.1"/>
    </source>
</evidence>
<dbReference type="Proteomes" id="UP001485459">
    <property type="component" value="Chromosome"/>
</dbReference>
<dbReference type="PROSITE" id="PS51257">
    <property type="entry name" value="PROKAR_LIPOPROTEIN"/>
    <property type="match status" value="1"/>
</dbReference>
<protein>
    <recommendedName>
        <fullName evidence="3">DUF3887 domain-containing protein</fullName>
    </recommendedName>
</protein>
<proteinExistence type="predicted"/>